<dbReference type="EMBL" id="ML143386">
    <property type="protein sequence ID" value="TBU35484.1"/>
    <property type="molecule type" value="Genomic_DNA"/>
</dbReference>
<dbReference type="Proteomes" id="UP000292957">
    <property type="component" value="Unassembled WGS sequence"/>
</dbReference>
<sequence>MSMRVKRRPLMHTKHSAHGQGTTKYWLARAANRLTSILSPSFPVPFSELPPRPVQRQVPITTIALKNRTTCYARPRVLSPLQIAPCEPVAALRSGLADPLLHQRSFLRNFLHQVSNYRGKAATFTCLQPLSLECHSNPRAWLPLRRGTPAAPRPLPSPPSLRHYIGALAPERACLCK</sequence>
<gene>
    <name evidence="1" type="ORF">BD311DRAFT_744071</name>
</gene>
<evidence type="ECO:0000313" key="1">
    <source>
        <dbReference type="EMBL" id="TBU35484.1"/>
    </source>
</evidence>
<proteinExistence type="predicted"/>
<reference evidence="1" key="1">
    <citation type="submission" date="2019-01" db="EMBL/GenBank/DDBJ databases">
        <title>Draft genome sequences of three monokaryotic isolates of the white-rot basidiomycete fungus Dichomitus squalens.</title>
        <authorList>
            <consortium name="DOE Joint Genome Institute"/>
            <person name="Lopez S.C."/>
            <person name="Andreopoulos B."/>
            <person name="Pangilinan J."/>
            <person name="Lipzen A."/>
            <person name="Riley R."/>
            <person name="Ahrendt S."/>
            <person name="Ng V."/>
            <person name="Barry K."/>
            <person name="Daum C."/>
            <person name="Grigoriev I.V."/>
            <person name="Hilden K.S."/>
            <person name="Makela M.R."/>
            <person name="de Vries R.P."/>
        </authorList>
    </citation>
    <scope>NUCLEOTIDE SEQUENCE [LARGE SCALE GENOMIC DNA]</scope>
    <source>
        <strain evidence="1">OM18370.1</strain>
    </source>
</reference>
<organism evidence="1">
    <name type="scientific">Dichomitus squalens</name>
    <dbReference type="NCBI Taxonomy" id="114155"/>
    <lineage>
        <taxon>Eukaryota</taxon>
        <taxon>Fungi</taxon>
        <taxon>Dikarya</taxon>
        <taxon>Basidiomycota</taxon>
        <taxon>Agaricomycotina</taxon>
        <taxon>Agaricomycetes</taxon>
        <taxon>Polyporales</taxon>
        <taxon>Polyporaceae</taxon>
        <taxon>Dichomitus</taxon>
    </lineage>
</organism>
<protein>
    <submittedName>
        <fullName evidence="1">Uncharacterized protein</fullName>
    </submittedName>
</protein>
<accession>A0A4Q9N4D2</accession>
<dbReference type="AlphaFoldDB" id="A0A4Q9N4D2"/>
<name>A0A4Q9N4D2_9APHY</name>